<dbReference type="SUPFAM" id="SSF53474">
    <property type="entry name" value="alpha/beta-Hydrolases"/>
    <property type="match status" value="1"/>
</dbReference>
<evidence type="ECO:0000313" key="4">
    <source>
        <dbReference type="EMBL" id="ESK52515.1"/>
    </source>
</evidence>
<sequence>MRWLSLFVGCLGWVLSFYTTAQQPIEQHILVQGIQRQYLVLDAHHQKPAPLVIVLHGGGGNASRMLQRWQTVAQREGLIVVAPNAEKATWNALGCCGDAQQQQSADAAFIQAMLKEVEQRTSVDQHRIYVVGFSNGGMLTYQLIAQQRAPFAAAAVVSAAMFSGQPQPQTAMPLLIVHGMQDQVVPINGGKSQVRFVARAQTQAFLPLNQTIEIWKKVNQCQAKDLKSNTVAFEFWQYRACKADLQVYLLKSQGHTWSTVEDADGIDTTQVIWDFLKQHHH</sequence>
<dbReference type="InterPro" id="IPR029058">
    <property type="entry name" value="AB_hydrolase_fold"/>
</dbReference>
<comment type="caution">
    <text evidence="4">The sequence shown here is derived from an EMBL/GenBank/DDBJ whole genome shotgun (WGS) entry which is preliminary data.</text>
</comment>
<feature type="domain" description="Phospholipase/carboxylesterase/thioesterase" evidence="3">
    <location>
        <begin position="42"/>
        <end position="199"/>
    </location>
</feature>
<dbReference type="AlphaFoldDB" id="V2UV38"/>
<organism evidence="4 5">
    <name type="scientific">Acinetobacter brisouii CIP 110357</name>
    <dbReference type="NCBI Taxonomy" id="1341683"/>
    <lineage>
        <taxon>Bacteria</taxon>
        <taxon>Pseudomonadati</taxon>
        <taxon>Pseudomonadota</taxon>
        <taxon>Gammaproteobacteria</taxon>
        <taxon>Moraxellales</taxon>
        <taxon>Moraxellaceae</taxon>
        <taxon>Acinetobacter</taxon>
    </lineage>
</organism>
<dbReference type="Pfam" id="PF02230">
    <property type="entry name" value="Abhydrolase_2"/>
    <property type="match status" value="1"/>
</dbReference>
<keyword evidence="5" id="KW-1185">Reference proteome</keyword>
<reference evidence="4 5" key="1">
    <citation type="submission" date="2013-10" db="EMBL/GenBank/DDBJ databases">
        <title>The Genome Sequence of Acinetobacter brisouii CIP 110357.</title>
        <authorList>
            <consortium name="The Broad Institute Genomics Platform"/>
            <consortium name="The Broad Institute Genome Sequencing Center for Infectious Disease"/>
            <person name="Cerqueira G."/>
            <person name="Feldgarden M."/>
            <person name="Courvalin P."/>
            <person name="Grillot-Courvalin C."/>
            <person name="Clermont D."/>
            <person name="Rocha E."/>
            <person name="Yoon E.-J."/>
            <person name="Nemec A."/>
            <person name="Young S.K."/>
            <person name="Zeng Q."/>
            <person name="Gargeya S."/>
            <person name="Fitzgerald M."/>
            <person name="Abouelleil A."/>
            <person name="Alvarado L."/>
            <person name="Berlin A.M."/>
            <person name="Chapman S.B."/>
            <person name="Gainer-Dewar J."/>
            <person name="Goldberg J."/>
            <person name="Gnerre S."/>
            <person name="Griggs A."/>
            <person name="Gujja S."/>
            <person name="Hansen M."/>
            <person name="Howarth C."/>
            <person name="Imamovic A."/>
            <person name="Ireland A."/>
            <person name="Larimer J."/>
            <person name="McCowan C."/>
            <person name="Murphy C."/>
            <person name="Pearson M."/>
            <person name="Poon T.W."/>
            <person name="Priest M."/>
            <person name="Roberts A."/>
            <person name="Saif S."/>
            <person name="Shea T."/>
            <person name="Sykes S."/>
            <person name="Wortman J."/>
            <person name="Nusbaum C."/>
            <person name="Birren B."/>
        </authorList>
    </citation>
    <scope>NUCLEOTIDE SEQUENCE [LARGE SCALE GENOMIC DNA]</scope>
    <source>
        <strain evidence="4 5">CIP 110357</strain>
    </source>
</reference>
<dbReference type="InterPro" id="IPR003140">
    <property type="entry name" value="PLipase/COase/thioEstase"/>
</dbReference>
<dbReference type="EMBL" id="AYEU01000003">
    <property type="protein sequence ID" value="ESK52515.1"/>
    <property type="molecule type" value="Genomic_DNA"/>
</dbReference>
<keyword evidence="1" id="KW-0732">Signal</keyword>
<name>V2UV38_9GAMM</name>
<dbReference type="HOGENOM" id="CLU_027551_4_0_6"/>
<dbReference type="STRING" id="396323.VH98_12645"/>
<dbReference type="Proteomes" id="UP000018418">
    <property type="component" value="Unassembled WGS sequence"/>
</dbReference>
<evidence type="ECO:0000259" key="3">
    <source>
        <dbReference type="Pfam" id="PF02230"/>
    </source>
</evidence>
<dbReference type="PATRIC" id="fig|1341683.3.peg.663"/>
<evidence type="ECO:0000313" key="5">
    <source>
        <dbReference type="Proteomes" id="UP000018418"/>
    </source>
</evidence>
<dbReference type="InterPro" id="IPR050955">
    <property type="entry name" value="Plant_Biomass_Hydrol_Est"/>
</dbReference>
<evidence type="ECO:0000256" key="1">
    <source>
        <dbReference type="ARBA" id="ARBA00022729"/>
    </source>
</evidence>
<dbReference type="RefSeq" id="WP_004903571.1">
    <property type="nucleotide sequence ID" value="NZ_BBTI01000001.1"/>
</dbReference>
<keyword evidence="2" id="KW-0378">Hydrolase</keyword>
<dbReference type="OrthoDB" id="9801763at2"/>
<accession>V2UV38</accession>
<dbReference type="PANTHER" id="PTHR43037">
    <property type="entry name" value="UNNAMED PRODUCT-RELATED"/>
    <property type="match status" value="1"/>
</dbReference>
<evidence type="ECO:0000256" key="2">
    <source>
        <dbReference type="ARBA" id="ARBA00022801"/>
    </source>
</evidence>
<protein>
    <recommendedName>
        <fullName evidence="3">Phospholipase/carboxylesterase/thioesterase domain-containing protein</fullName>
    </recommendedName>
</protein>
<dbReference type="Gene3D" id="3.40.50.1820">
    <property type="entry name" value="alpha/beta hydrolase"/>
    <property type="match status" value="1"/>
</dbReference>
<proteinExistence type="predicted"/>
<dbReference type="GO" id="GO:0016787">
    <property type="term" value="F:hydrolase activity"/>
    <property type="evidence" value="ECO:0007669"/>
    <property type="project" value="UniProtKB-KW"/>
</dbReference>
<gene>
    <name evidence="4" type="ORF">P255_00667</name>
</gene>
<dbReference type="PANTHER" id="PTHR43037:SF5">
    <property type="entry name" value="FERULOYL ESTERASE"/>
    <property type="match status" value="1"/>
</dbReference>